<dbReference type="InterPro" id="IPR036390">
    <property type="entry name" value="WH_DNA-bd_sf"/>
</dbReference>
<reference evidence="5 6" key="1">
    <citation type="submission" date="2016-10" db="EMBL/GenBank/DDBJ databases">
        <authorList>
            <person name="de Groot N.N."/>
        </authorList>
    </citation>
    <scope>NUCLEOTIDE SEQUENCE [LARGE SCALE GENOMIC DNA]</scope>
    <source>
        <strain evidence="5 6">CGMCC 1.5058</strain>
    </source>
</reference>
<dbReference type="AlphaFoldDB" id="A0A1G8GUW0"/>
<dbReference type="InterPro" id="IPR050397">
    <property type="entry name" value="Env_Response_Regulators"/>
</dbReference>
<organism evidence="5 6">
    <name type="scientific">Proteiniclasticum ruminis</name>
    <dbReference type="NCBI Taxonomy" id="398199"/>
    <lineage>
        <taxon>Bacteria</taxon>
        <taxon>Bacillati</taxon>
        <taxon>Bacillota</taxon>
        <taxon>Clostridia</taxon>
        <taxon>Eubacteriales</taxon>
        <taxon>Clostridiaceae</taxon>
        <taxon>Proteiniclasticum</taxon>
    </lineage>
</organism>
<dbReference type="Pfam" id="PF00027">
    <property type="entry name" value="cNMP_binding"/>
    <property type="match status" value="1"/>
</dbReference>
<dbReference type="PANTHER" id="PTHR24567:SF58">
    <property type="entry name" value="CYCLIC AMP-BINDING REGULATORY PROTEIN"/>
    <property type="match status" value="1"/>
</dbReference>
<sequence>MKESIKSLLKNALFNDIDEKELHRILSFARCRVEVYEKDSLVVQEGEYCDTIGFVLEGTLTIQQYGRSGDALTINIFRHGECFGAPLLFTKQAKYPFTLLTTTKSKVLFIPFEEMRHMLESSKTFNFNYLTFLSTHIFVLKNKIKILAHNDVRSRLMIYLAKEMEHAGSTHYKMRHKKTEISEIIKVARPSVSRELSNMEKDGLIKIEGTQVTILAEDEFLL</sequence>
<dbReference type="Pfam" id="PF13545">
    <property type="entry name" value="HTH_Crp_2"/>
    <property type="match status" value="1"/>
</dbReference>
<dbReference type="GO" id="GO:0003677">
    <property type="term" value="F:DNA binding"/>
    <property type="evidence" value="ECO:0007669"/>
    <property type="project" value="UniProtKB-KW"/>
</dbReference>
<dbReference type="InterPro" id="IPR000595">
    <property type="entry name" value="cNMP-bd_dom"/>
</dbReference>
<dbReference type="PROSITE" id="PS50042">
    <property type="entry name" value="CNMP_BINDING_3"/>
    <property type="match status" value="1"/>
</dbReference>
<keyword evidence="2" id="KW-0238">DNA-binding</keyword>
<dbReference type="Proteomes" id="UP000183255">
    <property type="component" value="Unassembled WGS sequence"/>
</dbReference>
<dbReference type="CDD" id="cd00038">
    <property type="entry name" value="CAP_ED"/>
    <property type="match status" value="1"/>
</dbReference>
<feature type="domain" description="Cyclic nucleotide-binding" evidence="4">
    <location>
        <begin position="13"/>
        <end position="119"/>
    </location>
</feature>
<dbReference type="SUPFAM" id="SSF51206">
    <property type="entry name" value="cAMP-binding domain-like"/>
    <property type="match status" value="1"/>
</dbReference>
<evidence type="ECO:0000259" key="4">
    <source>
        <dbReference type="PROSITE" id="PS50042"/>
    </source>
</evidence>
<dbReference type="InterPro" id="IPR018490">
    <property type="entry name" value="cNMP-bd_dom_sf"/>
</dbReference>
<keyword evidence="3" id="KW-0804">Transcription</keyword>
<keyword evidence="1" id="KW-0805">Transcription regulation</keyword>
<keyword evidence="5" id="KW-0418">Kinase</keyword>
<dbReference type="GO" id="GO:0003700">
    <property type="term" value="F:DNA-binding transcription factor activity"/>
    <property type="evidence" value="ECO:0007669"/>
    <property type="project" value="TreeGrafter"/>
</dbReference>
<dbReference type="EMBL" id="FNDZ01000001">
    <property type="protein sequence ID" value="SDH98198.1"/>
    <property type="molecule type" value="Genomic_DNA"/>
</dbReference>
<dbReference type="InterPro" id="IPR014710">
    <property type="entry name" value="RmlC-like_jellyroll"/>
</dbReference>
<dbReference type="PANTHER" id="PTHR24567">
    <property type="entry name" value="CRP FAMILY TRANSCRIPTIONAL REGULATORY PROTEIN"/>
    <property type="match status" value="1"/>
</dbReference>
<name>A0A1G8GUW0_9CLOT</name>
<evidence type="ECO:0000256" key="3">
    <source>
        <dbReference type="ARBA" id="ARBA00023163"/>
    </source>
</evidence>
<proteinExistence type="predicted"/>
<evidence type="ECO:0000256" key="2">
    <source>
        <dbReference type="ARBA" id="ARBA00023125"/>
    </source>
</evidence>
<keyword evidence="5" id="KW-0808">Transferase</keyword>
<dbReference type="RefSeq" id="WP_031573330.1">
    <property type="nucleotide sequence ID" value="NZ_DAMAXS010000019.1"/>
</dbReference>
<dbReference type="InterPro" id="IPR012318">
    <property type="entry name" value="HTH_CRP"/>
</dbReference>
<dbReference type="GO" id="GO:0016301">
    <property type="term" value="F:kinase activity"/>
    <property type="evidence" value="ECO:0007669"/>
    <property type="project" value="UniProtKB-KW"/>
</dbReference>
<evidence type="ECO:0000256" key="1">
    <source>
        <dbReference type="ARBA" id="ARBA00023015"/>
    </source>
</evidence>
<dbReference type="SUPFAM" id="SSF46785">
    <property type="entry name" value="Winged helix' DNA-binding domain"/>
    <property type="match status" value="1"/>
</dbReference>
<evidence type="ECO:0000313" key="5">
    <source>
        <dbReference type="EMBL" id="SDH98198.1"/>
    </source>
</evidence>
<gene>
    <name evidence="5" type="ORF">SAMN05421804_101374</name>
</gene>
<dbReference type="GO" id="GO:0005829">
    <property type="term" value="C:cytosol"/>
    <property type="evidence" value="ECO:0007669"/>
    <property type="project" value="TreeGrafter"/>
</dbReference>
<evidence type="ECO:0000313" key="6">
    <source>
        <dbReference type="Proteomes" id="UP000183255"/>
    </source>
</evidence>
<dbReference type="Gene3D" id="2.60.120.10">
    <property type="entry name" value="Jelly Rolls"/>
    <property type="match status" value="1"/>
</dbReference>
<accession>A0A1G8GUW0</accession>
<protein>
    <submittedName>
        <fullName evidence="5">cAMP-binding domain of CRP or a regulatory subunit of cAMP-dependent protein kinases</fullName>
    </submittedName>
</protein>
<dbReference type="SMART" id="SM00100">
    <property type="entry name" value="cNMP"/>
    <property type="match status" value="1"/>
</dbReference>